<dbReference type="Pfam" id="PF26366">
    <property type="entry name" value="DUF8094"/>
    <property type="match status" value="1"/>
</dbReference>
<dbReference type="EMBL" id="BMDG01000007">
    <property type="protein sequence ID" value="GGI08910.1"/>
    <property type="molecule type" value="Genomic_DNA"/>
</dbReference>
<gene>
    <name evidence="3" type="ORF">GCM10007368_23530</name>
</gene>
<sequence length="338" mass="35941">MNRRTTRRGLAAVSAVVVGSVLLAGCTEDVPQPQAGEPFDGPVLTEEQETKVLSAVSSTVQKADKKLDPAALKSRVTGPALEVRASQLDVAKSRDDSSLVTEIPDESQQLVIPTTSTWPRTSYSITVPTEDLETPRLVAFEQDSARAAYKMWSWVQLLPGVVMPAFADAGIGSEAVASDDDSLAATPADALNQYADVVTLGSEESSFAKGFDLPEEDLAARVQGDAKNVRSTPGFEDADGEFEAKFSARKDDIRSVRTADGGALVMGALDGRTTLTVEEEGEVPPFTETQKALLGDAGLTNELEVEYTDMVALYVPAKDSDEKIRPLGYSHVATAASN</sequence>
<organism evidence="3 4">
    <name type="scientific">Isoptericola cucumis</name>
    <dbReference type="NCBI Taxonomy" id="1776856"/>
    <lineage>
        <taxon>Bacteria</taxon>
        <taxon>Bacillati</taxon>
        <taxon>Actinomycetota</taxon>
        <taxon>Actinomycetes</taxon>
        <taxon>Micrococcales</taxon>
        <taxon>Promicromonosporaceae</taxon>
        <taxon>Isoptericola</taxon>
    </lineage>
</organism>
<name>A0ABQ2B6A4_9MICO</name>
<evidence type="ECO:0000313" key="4">
    <source>
        <dbReference type="Proteomes" id="UP000632535"/>
    </source>
</evidence>
<evidence type="ECO:0000259" key="2">
    <source>
        <dbReference type="Pfam" id="PF26366"/>
    </source>
</evidence>
<dbReference type="InterPro" id="IPR058407">
    <property type="entry name" value="DUF8094"/>
</dbReference>
<protein>
    <recommendedName>
        <fullName evidence="2">DUF8094 domain-containing protein</fullName>
    </recommendedName>
</protein>
<proteinExistence type="predicted"/>
<dbReference type="PROSITE" id="PS51257">
    <property type="entry name" value="PROKAR_LIPOPROTEIN"/>
    <property type="match status" value="1"/>
</dbReference>
<comment type="caution">
    <text evidence="3">The sequence shown here is derived from an EMBL/GenBank/DDBJ whole genome shotgun (WGS) entry which is preliminary data.</text>
</comment>
<keyword evidence="1" id="KW-0732">Signal</keyword>
<reference evidence="4" key="1">
    <citation type="journal article" date="2019" name="Int. J. Syst. Evol. Microbiol.">
        <title>The Global Catalogue of Microorganisms (GCM) 10K type strain sequencing project: providing services to taxonomists for standard genome sequencing and annotation.</title>
        <authorList>
            <consortium name="The Broad Institute Genomics Platform"/>
            <consortium name="The Broad Institute Genome Sequencing Center for Infectious Disease"/>
            <person name="Wu L."/>
            <person name="Ma J."/>
        </authorList>
    </citation>
    <scope>NUCLEOTIDE SEQUENCE [LARGE SCALE GENOMIC DNA]</scope>
    <source>
        <strain evidence="4">CCM 8653</strain>
    </source>
</reference>
<keyword evidence="4" id="KW-1185">Reference proteome</keyword>
<evidence type="ECO:0000256" key="1">
    <source>
        <dbReference type="SAM" id="SignalP"/>
    </source>
</evidence>
<dbReference type="Proteomes" id="UP000632535">
    <property type="component" value="Unassembled WGS sequence"/>
</dbReference>
<feature type="signal peptide" evidence="1">
    <location>
        <begin position="1"/>
        <end position="24"/>
    </location>
</feature>
<evidence type="ECO:0000313" key="3">
    <source>
        <dbReference type="EMBL" id="GGI08910.1"/>
    </source>
</evidence>
<dbReference type="RefSeq" id="WP_188523894.1">
    <property type="nucleotide sequence ID" value="NZ_BMDG01000007.1"/>
</dbReference>
<accession>A0ABQ2B6A4</accession>
<feature type="chain" id="PRO_5045944195" description="DUF8094 domain-containing protein" evidence="1">
    <location>
        <begin position="25"/>
        <end position="338"/>
    </location>
</feature>
<feature type="domain" description="DUF8094" evidence="2">
    <location>
        <begin position="42"/>
        <end position="337"/>
    </location>
</feature>